<dbReference type="Pfam" id="PF00560">
    <property type="entry name" value="LRR_1"/>
    <property type="match status" value="1"/>
</dbReference>
<name>A0AAV0FZR8_9ASTE</name>
<feature type="chain" id="PRO_5044713515" description="Leucine-rich repeat-containing N-terminal plant-type domain-containing protein" evidence="2">
    <location>
        <begin position="26"/>
        <end position="207"/>
    </location>
</feature>
<comment type="caution">
    <text evidence="4">The sequence shown here is derived from an EMBL/GenBank/DDBJ whole genome shotgun (WGS) entry which is preliminary data.</text>
</comment>
<dbReference type="EMBL" id="CAMAPF010001029">
    <property type="protein sequence ID" value="CAH9141188.1"/>
    <property type="molecule type" value="Genomic_DNA"/>
</dbReference>
<feature type="signal peptide" evidence="2">
    <location>
        <begin position="1"/>
        <end position="25"/>
    </location>
</feature>
<feature type="transmembrane region" description="Helical" evidence="1">
    <location>
        <begin position="185"/>
        <end position="206"/>
    </location>
</feature>
<keyword evidence="1" id="KW-1133">Transmembrane helix</keyword>
<keyword evidence="5" id="KW-1185">Reference proteome</keyword>
<dbReference type="PANTHER" id="PTHR48009:SF4">
    <property type="entry name" value="LEUCINE-RICH REPEAT (LRR) FAMILY PROTEIN"/>
    <property type="match status" value="1"/>
</dbReference>
<dbReference type="AlphaFoldDB" id="A0AAV0FZR8"/>
<evidence type="ECO:0000313" key="4">
    <source>
        <dbReference type="EMBL" id="CAH9141188.1"/>
    </source>
</evidence>
<evidence type="ECO:0000256" key="1">
    <source>
        <dbReference type="SAM" id="Phobius"/>
    </source>
</evidence>
<protein>
    <recommendedName>
        <fullName evidence="6">Leucine-rich repeat-containing N-terminal plant-type domain-containing protein</fullName>
    </recommendedName>
</protein>
<keyword evidence="2" id="KW-0732">Signal</keyword>
<dbReference type="InterPro" id="IPR053213">
    <property type="entry name" value="RLP29"/>
</dbReference>
<dbReference type="SUPFAM" id="SSF52058">
    <property type="entry name" value="L domain-like"/>
    <property type="match status" value="1"/>
</dbReference>
<gene>
    <name evidence="3" type="ORF">CEPIT_LOCUS16705</name>
    <name evidence="4" type="ORF">CEPIT_LOCUS38935</name>
</gene>
<evidence type="ECO:0000313" key="5">
    <source>
        <dbReference type="Proteomes" id="UP001152523"/>
    </source>
</evidence>
<dbReference type="InterPro" id="IPR001611">
    <property type="entry name" value="Leu-rich_rpt"/>
</dbReference>
<organism evidence="4 5">
    <name type="scientific">Cuscuta epithymum</name>
    <dbReference type="NCBI Taxonomy" id="186058"/>
    <lineage>
        <taxon>Eukaryota</taxon>
        <taxon>Viridiplantae</taxon>
        <taxon>Streptophyta</taxon>
        <taxon>Embryophyta</taxon>
        <taxon>Tracheophyta</taxon>
        <taxon>Spermatophyta</taxon>
        <taxon>Magnoliopsida</taxon>
        <taxon>eudicotyledons</taxon>
        <taxon>Gunneridae</taxon>
        <taxon>Pentapetalae</taxon>
        <taxon>asterids</taxon>
        <taxon>lamiids</taxon>
        <taxon>Solanales</taxon>
        <taxon>Convolvulaceae</taxon>
        <taxon>Cuscuteae</taxon>
        <taxon>Cuscuta</taxon>
        <taxon>Cuscuta subgen. Cuscuta</taxon>
    </lineage>
</organism>
<dbReference type="InterPro" id="IPR032675">
    <property type="entry name" value="LRR_dom_sf"/>
</dbReference>
<proteinExistence type="predicted"/>
<dbReference type="EMBL" id="CAMAPF010000126">
    <property type="protein sequence ID" value="CAH9104231.1"/>
    <property type="molecule type" value="Genomic_DNA"/>
</dbReference>
<keyword evidence="1" id="KW-0812">Transmembrane</keyword>
<dbReference type="Proteomes" id="UP001152523">
    <property type="component" value="Unassembled WGS sequence"/>
</dbReference>
<sequence>MGRMISAMWLLVSACAVMLFWFATGDDQVDAIVTLLGGLTNTIDQKKVMDKFDQSLINPCTWNGLVECNNANSVTGITLGRQPLSGQLSELNDPDHVNALSALTYLDLHGNKLSGQIPENLGSLPSLNILMLQDNLLSGKVPHNLISKSGNMVLNVSNNPQLDVSGLSPPPTILSPPSTISVSTITTPISIAWIIMTTITCALGLLW</sequence>
<dbReference type="PROSITE" id="PS51257">
    <property type="entry name" value="PROKAR_LIPOPROTEIN"/>
    <property type="match status" value="1"/>
</dbReference>
<evidence type="ECO:0008006" key="6">
    <source>
        <dbReference type="Google" id="ProtNLM"/>
    </source>
</evidence>
<dbReference type="PANTHER" id="PTHR48009">
    <property type="entry name" value="LEUCINE-RICH REPEAT (LRR) FAMILY PROTEIN"/>
    <property type="match status" value="1"/>
</dbReference>
<dbReference type="Gene3D" id="3.80.10.10">
    <property type="entry name" value="Ribonuclease Inhibitor"/>
    <property type="match status" value="1"/>
</dbReference>
<reference evidence="4" key="1">
    <citation type="submission" date="2022-07" db="EMBL/GenBank/DDBJ databases">
        <authorList>
            <person name="Macas J."/>
            <person name="Novak P."/>
            <person name="Neumann P."/>
        </authorList>
    </citation>
    <scope>NUCLEOTIDE SEQUENCE</scope>
</reference>
<keyword evidence="1" id="KW-0472">Membrane</keyword>
<evidence type="ECO:0000313" key="3">
    <source>
        <dbReference type="EMBL" id="CAH9104231.1"/>
    </source>
</evidence>
<evidence type="ECO:0000256" key="2">
    <source>
        <dbReference type="SAM" id="SignalP"/>
    </source>
</evidence>
<accession>A0AAV0FZR8</accession>